<reference evidence="9 10" key="1">
    <citation type="submission" date="2016-10" db="EMBL/GenBank/DDBJ databases">
        <authorList>
            <person name="de Groot N.N."/>
        </authorList>
    </citation>
    <scope>NUCLEOTIDE SEQUENCE [LARGE SCALE GENOMIC DNA]</scope>
    <source>
        <strain evidence="9 10">A-4</strain>
    </source>
</reference>
<evidence type="ECO:0000256" key="7">
    <source>
        <dbReference type="RuleBase" id="RU363032"/>
    </source>
</evidence>
<name>A0A1G6B172_9STRE</name>
<protein>
    <submittedName>
        <fullName evidence="9">Lactose/L-arabinose transport system permease protein</fullName>
    </submittedName>
</protein>
<evidence type="ECO:0000259" key="8">
    <source>
        <dbReference type="PROSITE" id="PS50928"/>
    </source>
</evidence>
<dbReference type="PROSITE" id="PS50928">
    <property type="entry name" value="ABC_TM1"/>
    <property type="match status" value="1"/>
</dbReference>
<evidence type="ECO:0000256" key="5">
    <source>
        <dbReference type="ARBA" id="ARBA00022989"/>
    </source>
</evidence>
<evidence type="ECO:0000256" key="6">
    <source>
        <dbReference type="ARBA" id="ARBA00023136"/>
    </source>
</evidence>
<evidence type="ECO:0000313" key="10">
    <source>
        <dbReference type="Proteomes" id="UP000182508"/>
    </source>
</evidence>
<keyword evidence="3" id="KW-1003">Cell membrane</keyword>
<feature type="transmembrane region" description="Helical" evidence="7">
    <location>
        <begin position="72"/>
        <end position="91"/>
    </location>
</feature>
<dbReference type="PANTHER" id="PTHR43744:SF2">
    <property type="entry name" value="ARABINOOLIGOSACCHARIDES TRANSPORT SYSTEM PERMEASE PROTEIN ARAQ"/>
    <property type="match status" value="1"/>
</dbReference>
<feature type="transmembrane region" description="Helical" evidence="7">
    <location>
        <begin position="139"/>
        <end position="159"/>
    </location>
</feature>
<dbReference type="RefSeq" id="WP_074485558.1">
    <property type="nucleotide sequence ID" value="NZ_FMXP01000008.1"/>
</dbReference>
<organism evidence="9 10">
    <name type="scientific">Streptococcus henryi</name>
    <dbReference type="NCBI Taxonomy" id="439219"/>
    <lineage>
        <taxon>Bacteria</taxon>
        <taxon>Bacillati</taxon>
        <taxon>Bacillota</taxon>
        <taxon>Bacilli</taxon>
        <taxon>Lactobacillales</taxon>
        <taxon>Streptococcaceae</taxon>
        <taxon>Streptococcus</taxon>
    </lineage>
</organism>
<feature type="transmembrane region" description="Helical" evidence="7">
    <location>
        <begin position="196"/>
        <end position="214"/>
    </location>
</feature>
<proteinExistence type="inferred from homology"/>
<keyword evidence="2 7" id="KW-0813">Transport</keyword>
<dbReference type="AlphaFoldDB" id="A0A1G6B172"/>
<dbReference type="Proteomes" id="UP000182508">
    <property type="component" value="Unassembled WGS sequence"/>
</dbReference>
<feature type="transmembrane region" description="Helical" evidence="7">
    <location>
        <begin position="103"/>
        <end position="127"/>
    </location>
</feature>
<feature type="domain" description="ABC transmembrane type-1" evidence="8">
    <location>
        <begin position="68"/>
        <end position="263"/>
    </location>
</feature>
<keyword evidence="6 7" id="KW-0472">Membrane</keyword>
<keyword evidence="4 7" id="KW-0812">Transmembrane</keyword>
<evidence type="ECO:0000256" key="3">
    <source>
        <dbReference type="ARBA" id="ARBA00022475"/>
    </source>
</evidence>
<dbReference type="SUPFAM" id="SSF161098">
    <property type="entry name" value="MetI-like"/>
    <property type="match status" value="1"/>
</dbReference>
<feature type="transmembrane region" description="Helical" evidence="7">
    <location>
        <begin position="242"/>
        <end position="263"/>
    </location>
</feature>
<sequence>MKRNRNKTIATYVFLVIMSIVFAFPFYFLIVSATNSSIDVTNGRMLPGGELFNNLKNIFSQTAMTSALKNSAVVALFQTILALLIGSAAGYGFEIYRSKGKDIVFNIILLSMMVPFAAIMIPLFRLFGKMSSISPMIGINSYASIFLPYIATAFLIFYFRQNTKMFPKELLEAGRIDGVSEVGLFFKIYMPTMKTTYAAAAIITFMNSWNNYIWPLVVVQSTEKQTVPLLISQLGSSYSPDYGMIMAAVLVATIPTLVIFFVLQKQFVAGMLGANK</sequence>
<dbReference type="eggNOG" id="COG0395">
    <property type="taxonomic scope" value="Bacteria"/>
</dbReference>
<dbReference type="GO" id="GO:0005886">
    <property type="term" value="C:plasma membrane"/>
    <property type="evidence" value="ECO:0007669"/>
    <property type="project" value="UniProtKB-SubCell"/>
</dbReference>
<keyword evidence="5 7" id="KW-1133">Transmembrane helix</keyword>
<evidence type="ECO:0000256" key="4">
    <source>
        <dbReference type="ARBA" id="ARBA00022692"/>
    </source>
</evidence>
<dbReference type="GO" id="GO:0055085">
    <property type="term" value="P:transmembrane transport"/>
    <property type="evidence" value="ECO:0007669"/>
    <property type="project" value="InterPro"/>
</dbReference>
<dbReference type="CDD" id="cd06261">
    <property type="entry name" value="TM_PBP2"/>
    <property type="match status" value="1"/>
</dbReference>
<accession>A0A1G6B172</accession>
<gene>
    <name evidence="9" type="ORF">SAMN02910293_00719</name>
</gene>
<dbReference type="EMBL" id="FMXP01000008">
    <property type="protein sequence ID" value="SDB14285.1"/>
    <property type="molecule type" value="Genomic_DNA"/>
</dbReference>
<keyword evidence="10" id="KW-1185">Reference proteome</keyword>
<dbReference type="Gene3D" id="1.10.3720.10">
    <property type="entry name" value="MetI-like"/>
    <property type="match status" value="1"/>
</dbReference>
<dbReference type="PANTHER" id="PTHR43744">
    <property type="entry name" value="ABC TRANSPORTER PERMEASE PROTEIN MG189-RELATED-RELATED"/>
    <property type="match status" value="1"/>
</dbReference>
<feature type="transmembrane region" description="Helical" evidence="7">
    <location>
        <begin position="12"/>
        <end position="30"/>
    </location>
</feature>
<dbReference type="InterPro" id="IPR000515">
    <property type="entry name" value="MetI-like"/>
</dbReference>
<evidence type="ECO:0000313" key="9">
    <source>
        <dbReference type="EMBL" id="SDB14285.1"/>
    </source>
</evidence>
<dbReference type="Pfam" id="PF00528">
    <property type="entry name" value="BPD_transp_1"/>
    <property type="match status" value="1"/>
</dbReference>
<comment type="subcellular location">
    <subcellularLocation>
        <location evidence="1 7">Cell membrane</location>
        <topology evidence="1 7">Multi-pass membrane protein</topology>
    </subcellularLocation>
</comment>
<comment type="similarity">
    <text evidence="7">Belongs to the binding-protein-dependent transport system permease family.</text>
</comment>
<evidence type="ECO:0000256" key="2">
    <source>
        <dbReference type="ARBA" id="ARBA00022448"/>
    </source>
</evidence>
<dbReference type="STRING" id="439219.SAMN02910293_00719"/>
<evidence type="ECO:0000256" key="1">
    <source>
        <dbReference type="ARBA" id="ARBA00004651"/>
    </source>
</evidence>
<dbReference type="InterPro" id="IPR035906">
    <property type="entry name" value="MetI-like_sf"/>
</dbReference>